<evidence type="ECO:0000256" key="9">
    <source>
        <dbReference type="SAM" id="Phobius"/>
    </source>
</evidence>
<dbReference type="GO" id="GO:0005524">
    <property type="term" value="F:ATP binding"/>
    <property type="evidence" value="ECO:0007669"/>
    <property type="project" value="UniProtKB-KW"/>
</dbReference>
<keyword evidence="6 11" id="KW-0418">Kinase</keyword>
<gene>
    <name evidence="11" type="ORF">LX99_00300</name>
</gene>
<evidence type="ECO:0000313" key="11">
    <source>
        <dbReference type="EMBL" id="PWK79840.1"/>
    </source>
</evidence>
<sequence length="889" mass="101200">MEGYLTGISSVTLFHDHLTPVTKPPEQKMKILQQIRRPYYRACFTVLIMLCGYQGYGQIDLKNSLPDLKTQFRNAADDKSRIRLAVTIGGFFLTNKERYEMVEDSAGKYVTVAESINKNINDKASADLIAILQARILLRKEKFAAVNEMIGKASGALFCQLHALAGNYFLEKPGEDKSDLDIAEGHFLTAQSYAHNKGMPSIELINMVYRYNVMIERRKDEQSCETFLKQVLNLCESYRLPYIRLKALQAKAIHDFYHRNLVGSMYKAEIAARAVHDVPEETFCRKQIADYYLRQGNLDSAEINLNRVLKVYQSLGYKNLQFTYDLLVATAMVRGNLDQAMRYSLTLISIAESTGTDIALNGFYSRLAGICKDLGLDRQSAMWYKKWRDAAVLKKANFPQQAYFELADEMLAAGKPRQVLNMLDSAQKLFKHDEITAYFLPQLRSNCYEALHKTDSAEFFNKVIINQVEVRGLKDYLYYSAYKRMASFYVLHGQFSKAAPFLKMVFDAGGAVVPAAEMALLYSFQSKVDSARGNYLSALNYFKKSKNISDSIYNAKKLEQTKRLQLQFATAERDRENLDLRNRNNLQNSELEKGMLHRKLISIALGAFVLISGLMLYFYRVKLKTNRLLHKSQQEIHNQNEQLKASQEEITAQNEQLKLHQDEINARNEQLRANQEEISLQNDQLNQLLQEKEWLIKEIHHRVKNNLQIISSLLNTQASYLDSEQAVAAIRDSQNRMQAISIVHQRLYQSDDLATISIRLYIKELSECILDSFHGNNRIKFKINLTDALLDTARTVPLGLILNEAITNSVKYAFDKTTTGIITLSSSITDDNLYELVIRDNGRGLPDDFDMYACNSLGVNMIIGLTDQLGGRVSFATDGGTVIAIAFPV</sequence>
<comment type="caution">
    <text evidence="11">The sequence shown here is derived from an EMBL/GenBank/DDBJ whole genome shotgun (WGS) entry which is preliminary data.</text>
</comment>
<dbReference type="PANTHER" id="PTHR41523">
    <property type="entry name" value="TWO-COMPONENT SYSTEM SENSOR PROTEIN"/>
    <property type="match status" value="1"/>
</dbReference>
<feature type="transmembrane region" description="Helical" evidence="9">
    <location>
        <begin position="600"/>
        <end position="619"/>
    </location>
</feature>
<evidence type="ECO:0000313" key="12">
    <source>
        <dbReference type="Proteomes" id="UP000245678"/>
    </source>
</evidence>
<evidence type="ECO:0000256" key="5">
    <source>
        <dbReference type="ARBA" id="ARBA00022741"/>
    </source>
</evidence>
<comment type="catalytic activity">
    <reaction evidence="1">
        <text>ATP + protein L-histidine = ADP + protein N-phospho-L-histidine.</text>
        <dbReference type="EC" id="2.7.13.3"/>
    </reaction>
</comment>
<keyword evidence="4" id="KW-0808">Transferase</keyword>
<dbReference type="Pfam" id="PF02518">
    <property type="entry name" value="HATPase_c"/>
    <property type="match status" value="1"/>
</dbReference>
<dbReference type="SMART" id="SM00387">
    <property type="entry name" value="HATPase_c"/>
    <property type="match status" value="1"/>
</dbReference>
<keyword evidence="9" id="KW-0472">Membrane</keyword>
<evidence type="ECO:0000256" key="1">
    <source>
        <dbReference type="ARBA" id="ARBA00000085"/>
    </source>
</evidence>
<keyword evidence="12" id="KW-1185">Reference proteome</keyword>
<dbReference type="InterPro" id="IPR011990">
    <property type="entry name" value="TPR-like_helical_dom_sf"/>
</dbReference>
<feature type="coiled-coil region" evidence="8">
    <location>
        <begin position="629"/>
        <end position="691"/>
    </location>
</feature>
<evidence type="ECO:0000256" key="7">
    <source>
        <dbReference type="ARBA" id="ARBA00022840"/>
    </source>
</evidence>
<evidence type="ECO:0000256" key="6">
    <source>
        <dbReference type="ARBA" id="ARBA00022777"/>
    </source>
</evidence>
<dbReference type="Gene3D" id="3.30.450.20">
    <property type="entry name" value="PAS domain"/>
    <property type="match status" value="1"/>
</dbReference>
<dbReference type="Pfam" id="PF07568">
    <property type="entry name" value="HisKA_2"/>
    <property type="match status" value="1"/>
</dbReference>
<dbReference type="InterPro" id="IPR005467">
    <property type="entry name" value="His_kinase_dom"/>
</dbReference>
<evidence type="ECO:0000256" key="4">
    <source>
        <dbReference type="ARBA" id="ARBA00022679"/>
    </source>
</evidence>
<proteinExistence type="predicted"/>
<dbReference type="PANTHER" id="PTHR41523:SF8">
    <property type="entry name" value="ETHYLENE RESPONSE SENSOR PROTEIN"/>
    <property type="match status" value="1"/>
</dbReference>
<dbReference type="SUPFAM" id="SSF55874">
    <property type="entry name" value="ATPase domain of HSP90 chaperone/DNA topoisomerase II/histidine kinase"/>
    <property type="match status" value="1"/>
</dbReference>
<dbReference type="Gene3D" id="3.30.565.10">
    <property type="entry name" value="Histidine kinase-like ATPase, C-terminal domain"/>
    <property type="match status" value="1"/>
</dbReference>
<evidence type="ECO:0000256" key="3">
    <source>
        <dbReference type="ARBA" id="ARBA00022553"/>
    </source>
</evidence>
<evidence type="ECO:0000256" key="2">
    <source>
        <dbReference type="ARBA" id="ARBA00012438"/>
    </source>
</evidence>
<dbReference type="Proteomes" id="UP000245678">
    <property type="component" value="Unassembled WGS sequence"/>
</dbReference>
<keyword evidence="5" id="KW-0547">Nucleotide-binding</keyword>
<dbReference type="EMBL" id="QGHA01000001">
    <property type="protein sequence ID" value="PWK79840.1"/>
    <property type="molecule type" value="Genomic_DNA"/>
</dbReference>
<dbReference type="EC" id="2.7.13.3" evidence="2"/>
<name>A0A316HIK3_9SPHI</name>
<feature type="domain" description="Histidine kinase" evidence="10">
    <location>
        <begin position="698"/>
        <end position="889"/>
    </location>
</feature>
<evidence type="ECO:0000259" key="10">
    <source>
        <dbReference type="PROSITE" id="PS50109"/>
    </source>
</evidence>
<accession>A0A316HIK3</accession>
<dbReference type="AlphaFoldDB" id="A0A316HIK3"/>
<dbReference type="SUPFAM" id="SSF48452">
    <property type="entry name" value="TPR-like"/>
    <property type="match status" value="1"/>
</dbReference>
<protein>
    <recommendedName>
        <fullName evidence="2">histidine kinase</fullName>
        <ecNumber evidence="2">2.7.13.3</ecNumber>
    </recommendedName>
</protein>
<dbReference type="InterPro" id="IPR036890">
    <property type="entry name" value="HATPase_C_sf"/>
</dbReference>
<evidence type="ECO:0000256" key="8">
    <source>
        <dbReference type="SAM" id="Coils"/>
    </source>
</evidence>
<organism evidence="11 12">
    <name type="scientific">Mucilaginibacter oryzae</name>
    <dbReference type="NCBI Taxonomy" id="468058"/>
    <lineage>
        <taxon>Bacteria</taxon>
        <taxon>Pseudomonadati</taxon>
        <taxon>Bacteroidota</taxon>
        <taxon>Sphingobacteriia</taxon>
        <taxon>Sphingobacteriales</taxon>
        <taxon>Sphingobacteriaceae</taxon>
        <taxon>Mucilaginibacter</taxon>
    </lineage>
</organism>
<keyword evidence="9" id="KW-1133">Transmembrane helix</keyword>
<keyword evidence="8" id="KW-0175">Coiled coil</keyword>
<keyword evidence="3" id="KW-0597">Phosphoprotein</keyword>
<dbReference type="InterPro" id="IPR011495">
    <property type="entry name" value="Sig_transdc_His_kin_sub2_dim/P"/>
</dbReference>
<keyword evidence="9" id="KW-0812">Transmembrane</keyword>
<reference evidence="11 12" key="1">
    <citation type="submission" date="2018-05" db="EMBL/GenBank/DDBJ databases">
        <title>Genomic Encyclopedia of Archaeal and Bacterial Type Strains, Phase II (KMG-II): from individual species to whole genera.</title>
        <authorList>
            <person name="Goeker M."/>
        </authorList>
    </citation>
    <scope>NUCLEOTIDE SEQUENCE [LARGE SCALE GENOMIC DNA]</scope>
    <source>
        <strain evidence="11 12">DSM 19975</strain>
    </source>
</reference>
<dbReference type="PROSITE" id="PS50109">
    <property type="entry name" value="HIS_KIN"/>
    <property type="match status" value="1"/>
</dbReference>
<dbReference type="Gene3D" id="1.25.40.10">
    <property type="entry name" value="Tetratricopeptide repeat domain"/>
    <property type="match status" value="1"/>
</dbReference>
<dbReference type="GO" id="GO:0004673">
    <property type="term" value="F:protein histidine kinase activity"/>
    <property type="evidence" value="ECO:0007669"/>
    <property type="project" value="UniProtKB-EC"/>
</dbReference>
<dbReference type="InterPro" id="IPR003594">
    <property type="entry name" value="HATPase_dom"/>
</dbReference>
<keyword evidence="7" id="KW-0067">ATP-binding</keyword>